<organism evidence="2">
    <name type="scientific">Sesamum radiatum</name>
    <name type="common">Black benniseed</name>
    <dbReference type="NCBI Taxonomy" id="300843"/>
    <lineage>
        <taxon>Eukaryota</taxon>
        <taxon>Viridiplantae</taxon>
        <taxon>Streptophyta</taxon>
        <taxon>Embryophyta</taxon>
        <taxon>Tracheophyta</taxon>
        <taxon>Spermatophyta</taxon>
        <taxon>Magnoliopsida</taxon>
        <taxon>eudicotyledons</taxon>
        <taxon>Gunneridae</taxon>
        <taxon>Pentapetalae</taxon>
        <taxon>asterids</taxon>
        <taxon>lamiids</taxon>
        <taxon>Lamiales</taxon>
        <taxon>Pedaliaceae</taxon>
        <taxon>Sesamum</taxon>
    </lineage>
</organism>
<proteinExistence type="predicted"/>
<comment type="caution">
    <text evidence="2">The sequence shown here is derived from an EMBL/GenBank/DDBJ whole genome shotgun (WGS) entry which is preliminary data.</text>
</comment>
<name>A0AAW2RF91_SESRA</name>
<evidence type="ECO:0000256" key="1">
    <source>
        <dbReference type="SAM" id="MobiDB-lite"/>
    </source>
</evidence>
<feature type="compositionally biased region" description="Polar residues" evidence="1">
    <location>
        <begin position="228"/>
        <end position="243"/>
    </location>
</feature>
<feature type="region of interest" description="Disordered" evidence="1">
    <location>
        <begin position="25"/>
        <end position="46"/>
    </location>
</feature>
<feature type="region of interest" description="Disordered" evidence="1">
    <location>
        <begin position="75"/>
        <end position="99"/>
    </location>
</feature>
<reference evidence="2" key="1">
    <citation type="submission" date="2020-06" db="EMBL/GenBank/DDBJ databases">
        <authorList>
            <person name="Li T."/>
            <person name="Hu X."/>
            <person name="Zhang T."/>
            <person name="Song X."/>
            <person name="Zhang H."/>
            <person name="Dai N."/>
            <person name="Sheng W."/>
            <person name="Hou X."/>
            <person name="Wei L."/>
        </authorList>
    </citation>
    <scope>NUCLEOTIDE SEQUENCE</scope>
    <source>
        <strain evidence="2">G02</strain>
        <tissue evidence="2">Leaf</tissue>
    </source>
</reference>
<reference evidence="2" key="2">
    <citation type="journal article" date="2024" name="Plant">
        <title>Genomic evolution and insights into agronomic trait innovations of Sesamum species.</title>
        <authorList>
            <person name="Miao H."/>
            <person name="Wang L."/>
            <person name="Qu L."/>
            <person name="Liu H."/>
            <person name="Sun Y."/>
            <person name="Le M."/>
            <person name="Wang Q."/>
            <person name="Wei S."/>
            <person name="Zheng Y."/>
            <person name="Lin W."/>
            <person name="Duan Y."/>
            <person name="Cao H."/>
            <person name="Xiong S."/>
            <person name="Wang X."/>
            <person name="Wei L."/>
            <person name="Li C."/>
            <person name="Ma Q."/>
            <person name="Ju M."/>
            <person name="Zhao R."/>
            <person name="Li G."/>
            <person name="Mu C."/>
            <person name="Tian Q."/>
            <person name="Mei H."/>
            <person name="Zhang T."/>
            <person name="Gao T."/>
            <person name="Zhang H."/>
        </authorList>
    </citation>
    <scope>NUCLEOTIDE SEQUENCE</scope>
    <source>
        <strain evidence="2">G02</strain>
    </source>
</reference>
<protein>
    <submittedName>
        <fullName evidence="2">Uncharacterized protein</fullName>
    </submittedName>
</protein>
<dbReference type="AlphaFoldDB" id="A0AAW2RF91"/>
<gene>
    <name evidence="2" type="ORF">Sradi_3131100</name>
</gene>
<evidence type="ECO:0000313" key="2">
    <source>
        <dbReference type="EMBL" id="KAL0378256.1"/>
    </source>
</evidence>
<feature type="region of interest" description="Disordered" evidence="1">
    <location>
        <begin position="228"/>
        <end position="250"/>
    </location>
</feature>
<accession>A0AAW2RF91</accession>
<sequence>MMKYLQLAHVYYYLSESIVTFPRLGSNGSPGKNSEQEPEQQQSPAASLAPHFGAFVGAGSASGFYGNRLVNTTASTSTGANEHKRQRTGPSGPFAKTPAHTTSLGFITPVFGIEPQVAPTALGKSGPGSTAENVHLEPKTLVSFQQPCHSNLADPNNPPSTVDRIMQEVIAAQPHTGAGGITGVSDAENRIGIMPTGGNALGNYTCVGNSVASNTINYIDAENYESRNNGIGSSAPTIGTSSGAPMDMDRDANLDVFPKDSKGNYLPKEYDDQLLDQFEDFESLHELLK</sequence>
<dbReference type="EMBL" id="JACGWJ010000013">
    <property type="protein sequence ID" value="KAL0378256.1"/>
    <property type="molecule type" value="Genomic_DNA"/>
</dbReference>